<dbReference type="InterPro" id="IPR040122">
    <property type="entry name" value="Importin_beta"/>
</dbReference>
<comment type="subcellular location">
    <subcellularLocation>
        <location evidence="2">Cytoplasm</location>
    </subcellularLocation>
    <subcellularLocation>
        <location evidence="1">Nucleus</location>
    </subcellularLocation>
</comment>
<keyword evidence="13" id="KW-1185">Reference proteome</keyword>
<dbReference type="Gene3D" id="1.25.10.10">
    <property type="entry name" value="Leucine-rich Repeat Variant"/>
    <property type="match status" value="1"/>
</dbReference>
<evidence type="ECO:0000256" key="2">
    <source>
        <dbReference type="ARBA" id="ARBA00004496"/>
    </source>
</evidence>
<feature type="compositionally biased region" description="Acidic residues" evidence="9">
    <location>
        <begin position="363"/>
        <end position="382"/>
    </location>
</feature>
<evidence type="ECO:0000256" key="4">
    <source>
        <dbReference type="ARBA" id="ARBA00022490"/>
    </source>
</evidence>
<keyword evidence="7" id="KW-0539">Nucleus</keyword>
<dbReference type="FunFam" id="1.25.10.10:FF:000028">
    <property type="entry name" value="Transportin-1 isoform 1"/>
    <property type="match status" value="1"/>
</dbReference>
<dbReference type="OrthoDB" id="951172at2759"/>
<evidence type="ECO:0000256" key="9">
    <source>
        <dbReference type="SAM" id="MobiDB-lite"/>
    </source>
</evidence>
<evidence type="ECO:0000256" key="3">
    <source>
        <dbReference type="ARBA" id="ARBA00022448"/>
    </source>
</evidence>
<dbReference type="GO" id="GO:0031267">
    <property type="term" value="F:small GTPase binding"/>
    <property type="evidence" value="ECO:0007669"/>
    <property type="project" value="InterPro"/>
</dbReference>
<dbReference type="PANTHER" id="PTHR10527">
    <property type="entry name" value="IMPORTIN BETA"/>
    <property type="match status" value="1"/>
</dbReference>
<sequence length="905" mass="98350">MAMAWQPSGADLQRIVQLLRDSAANDNASLQAVFKQLEQARRHPQFNLYLSYIMSQATVDADVRSRAGLMLKNNLRDNYENTSPDDRQAIQARALASLADPAAFIRRTAGTVLSTIAAKGPLEAKAALVVHLCNVLRAPAGAHAVDGALNALAKVCEDCGDDLVRLEEAPGANAQVPTQMVGVLIDIAGRHAAPSFRYMALSALNRFLVNMPNALVQAFPAYLALLFQAASHEASADIRRQVVHAFVVLVEIRYGLVQAQIRPVIEFMIRASSDEDPSVSIEANEFWSIYCNSDECDLNALLPFLPVVIPVLLQGMVYADDDPILINCNELENEDVPDRPEDIRPRFHNSRGSSAITSPDAAAEGDSDGALSDDDDDDEDGSEWNLRKCCASALDKLATTYKNQTLPVLLPLLQQHLSDQDDWRRRECGILALGAIAEGAYTGLEPHLATLVPYLIQLLGADPQPLIRSITCWTLSRYASWITRNQGVFQPALQALLERILDKNKKVQEGACSAFAAFAEESGPLLVPYLAPIVHALMFAFNKYQAKNRMLLYDAIGSLAEAVGPDLARHPDLVPELVNPIILQWNVTAHGDSSMFPLLECLAYVAQALGNEFAVFAPGTLHRCLQIIESTLSALASPSDGEYADKEFIVCALDLLSGVCEGIQGRMAVLVGEDNTATHQSLLSCLYRCAKDPSAEVRQSAIALIGDLAKFAFGVVRPAVPQFLAVTTSNIDPMHVAVCNNASWAIGEIAYHLTPAELAPHVAAVLQRIAPILNMPRVAPRLAENLSITVARLGRQCPGEVGAHLEQFLRPWCIHLGRYREDQEKASAFQGLLAVCKSNPRPVLDGFPQFCQAIASWRLAPPDLAKQFGHILHGFKSSVGASQWSLLFGSVDAGVRATLQAAYHV</sequence>
<proteinExistence type="inferred from homology"/>
<evidence type="ECO:0000313" key="11">
    <source>
        <dbReference type="EMBL" id="CEP03596.1"/>
    </source>
</evidence>
<evidence type="ECO:0000259" key="10">
    <source>
        <dbReference type="PROSITE" id="PS50166"/>
    </source>
</evidence>
<dbReference type="SUPFAM" id="SSF48371">
    <property type="entry name" value="ARM repeat"/>
    <property type="match status" value="1"/>
</dbReference>
<name>A0A0G4J8N7_PLABS</name>
<dbReference type="EMBL" id="CDSF01000151">
    <property type="protein sequence ID" value="CEP03596.1"/>
    <property type="molecule type" value="Genomic_DNA"/>
</dbReference>
<dbReference type="InterPro" id="IPR016024">
    <property type="entry name" value="ARM-type_fold"/>
</dbReference>
<evidence type="ECO:0000313" key="14">
    <source>
        <dbReference type="Proteomes" id="UP000290189"/>
    </source>
</evidence>
<reference evidence="12 14" key="2">
    <citation type="submission" date="2018-03" db="EMBL/GenBank/DDBJ databases">
        <authorList>
            <person name="Fogelqvist J."/>
        </authorList>
    </citation>
    <scope>NUCLEOTIDE SEQUENCE [LARGE SCALE GENOMIC DNA]</scope>
</reference>
<gene>
    <name evidence="11" type="ORF">PBRA_009481</name>
    <name evidence="12" type="ORF">PLBR_LOCUS4231</name>
</gene>
<geneLocation type="mitochondrion" evidence="12"/>
<evidence type="ECO:0000256" key="8">
    <source>
        <dbReference type="ARBA" id="ARBA00038423"/>
    </source>
</evidence>
<evidence type="ECO:0000256" key="7">
    <source>
        <dbReference type="ARBA" id="ARBA00023242"/>
    </source>
</evidence>
<dbReference type="Pfam" id="PF02985">
    <property type="entry name" value="HEAT"/>
    <property type="match status" value="1"/>
</dbReference>
<dbReference type="GO" id="GO:0006606">
    <property type="term" value="P:protein import into nucleus"/>
    <property type="evidence" value="ECO:0007669"/>
    <property type="project" value="InterPro"/>
</dbReference>
<dbReference type="Pfam" id="PF03810">
    <property type="entry name" value="IBN_N"/>
    <property type="match status" value="1"/>
</dbReference>
<dbReference type="GO" id="GO:0031981">
    <property type="term" value="C:nuclear lumen"/>
    <property type="evidence" value="ECO:0007669"/>
    <property type="project" value="UniProtKB-ARBA"/>
</dbReference>
<reference evidence="11 13" key="1">
    <citation type="submission" date="2015-02" db="EMBL/GenBank/DDBJ databases">
        <authorList>
            <person name="Chooi Y.-H."/>
        </authorList>
    </citation>
    <scope>NUCLEOTIDE SEQUENCE [LARGE SCALE GENOMIC DNA]</scope>
    <source>
        <strain evidence="11">E3</strain>
    </source>
</reference>
<accession>A0A0G4J8N7</accession>
<keyword evidence="3" id="KW-0813">Transport</keyword>
<evidence type="ECO:0000313" key="13">
    <source>
        <dbReference type="Proteomes" id="UP000039324"/>
    </source>
</evidence>
<dbReference type="InterPro" id="IPR000357">
    <property type="entry name" value="HEAT"/>
</dbReference>
<dbReference type="Proteomes" id="UP000290189">
    <property type="component" value="Unassembled WGS sequence"/>
</dbReference>
<evidence type="ECO:0000256" key="6">
    <source>
        <dbReference type="ARBA" id="ARBA00022927"/>
    </source>
</evidence>
<feature type="compositionally biased region" description="Basic and acidic residues" evidence="9">
    <location>
        <begin position="336"/>
        <end position="345"/>
    </location>
</feature>
<evidence type="ECO:0000256" key="1">
    <source>
        <dbReference type="ARBA" id="ARBA00004123"/>
    </source>
</evidence>
<dbReference type="STRING" id="37360.A0A0G4J8N7"/>
<comment type="similarity">
    <text evidence="8">Belongs to the importin beta family. Importin beta-2 subfamily.</text>
</comment>
<dbReference type="GO" id="GO:0005737">
    <property type="term" value="C:cytoplasm"/>
    <property type="evidence" value="ECO:0007669"/>
    <property type="project" value="UniProtKB-SubCell"/>
</dbReference>
<dbReference type="EMBL" id="OVEO01000007">
    <property type="protein sequence ID" value="SPQ97016.1"/>
    <property type="molecule type" value="Genomic_DNA"/>
</dbReference>
<dbReference type="Pfam" id="PF13513">
    <property type="entry name" value="HEAT_EZ"/>
    <property type="match status" value="1"/>
</dbReference>
<keyword evidence="5" id="KW-0677">Repeat</keyword>
<keyword evidence="4" id="KW-0963">Cytoplasm</keyword>
<dbReference type="Proteomes" id="UP000039324">
    <property type="component" value="Unassembled WGS sequence"/>
</dbReference>
<evidence type="ECO:0000256" key="5">
    <source>
        <dbReference type="ARBA" id="ARBA00022737"/>
    </source>
</evidence>
<protein>
    <recommendedName>
        <fullName evidence="10">Importin N-terminal domain-containing protein</fullName>
    </recommendedName>
</protein>
<dbReference type="InterPro" id="IPR001494">
    <property type="entry name" value="Importin-beta_N"/>
</dbReference>
<dbReference type="AlphaFoldDB" id="A0A0G4J8N7"/>
<feature type="domain" description="Importin N-terminal" evidence="10">
    <location>
        <begin position="33"/>
        <end position="100"/>
    </location>
</feature>
<dbReference type="PROSITE" id="PS50166">
    <property type="entry name" value="IMPORTIN_B_NT"/>
    <property type="match status" value="1"/>
</dbReference>
<dbReference type="InterPro" id="IPR011989">
    <property type="entry name" value="ARM-like"/>
</dbReference>
<organism evidence="11 13">
    <name type="scientific">Plasmodiophora brassicae</name>
    <name type="common">Clubroot disease agent</name>
    <dbReference type="NCBI Taxonomy" id="37360"/>
    <lineage>
        <taxon>Eukaryota</taxon>
        <taxon>Sar</taxon>
        <taxon>Rhizaria</taxon>
        <taxon>Endomyxa</taxon>
        <taxon>Phytomyxea</taxon>
        <taxon>Plasmodiophorida</taxon>
        <taxon>Plasmodiophoridae</taxon>
        <taxon>Plasmodiophora</taxon>
    </lineage>
</organism>
<feature type="region of interest" description="Disordered" evidence="9">
    <location>
        <begin position="335"/>
        <end position="383"/>
    </location>
</feature>
<evidence type="ECO:0000313" key="12">
    <source>
        <dbReference type="EMBL" id="SPQ97016.1"/>
    </source>
</evidence>
<dbReference type="OMA" id="AQEGAMS"/>
<keyword evidence="6" id="KW-0653">Protein transport</keyword>
<keyword evidence="12" id="KW-0496">Mitochondrion</keyword>